<evidence type="ECO:0000256" key="3">
    <source>
        <dbReference type="ARBA" id="ARBA00022692"/>
    </source>
</evidence>
<accession>A0ABM3WA05</accession>
<dbReference type="Proteomes" id="UP001652624">
    <property type="component" value="Chromosome 17"/>
</dbReference>
<reference evidence="13" key="1">
    <citation type="submission" date="2025-08" db="UniProtKB">
        <authorList>
            <consortium name="RefSeq"/>
        </authorList>
    </citation>
    <scope>IDENTIFICATION</scope>
</reference>
<sequence>MMNTTGFSALDTEDYALSLDAGEVPYSENLYLDILDVSNESESSGGSSSLGMKDTSEFYNKTVFSAVGERVNNFIPITQMLLHYDLQTPLHVKLLHENITKNTTFLKDIKVNDSDFPVHLVTVLICLLGLVGNGAVIWLLGFRVKRNPFSVYILNLAVADFTFLLANSVWLTIALLNLGLAVLYKLTEAVEISSFLVGLSLLMAVSTERCVSVLWPLWYRCHRPAHLSSILCALIWGLGSCSVIAWCLCFFFVDTECPVVFLLCCVTSFLTFLVLCVSSLTLLIRVQCSSRRRQPSRLYLTILLSVLAFLLLTLPYGVATMVHRLSPSPPPYYGILRNIFYPLLVLNSVVNPIIYFFVGRHRQLQGRKPLGEVLQSALTDEEEMKEQCSEATVPRGAVCLPGAGVAVLPGSCSDLHTGLPVQL</sequence>
<keyword evidence="4 10" id="KW-1133">Transmembrane helix</keyword>
<evidence type="ECO:0000313" key="13">
    <source>
        <dbReference type="RefSeq" id="XP_060033408.1"/>
    </source>
</evidence>
<comment type="similarity">
    <text evidence="9">Belongs to the G-protein coupled receptor 1 family.</text>
</comment>
<feature type="transmembrane region" description="Helical" evidence="10">
    <location>
        <begin position="339"/>
        <end position="358"/>
    </location>
</feature>
<feature type="transmembrane region" description="Helical" evidence="10">
    <location>
        <begin position="298"/>
        <end position="319"/>
    </location>
</feature>
<keyword evidence="6 10" id="KW-0472">Membrane</keyword>
<dbReference type="GeneID" id="103109608"/>
<evidence type="ECO:0000256" key="10">
    <source>
        <dbReference type="SAM" id="Phobius"/>
    </source>
</evidence>
<evidence type="ECO:0000256" key="9">
    <source>
        <dbReference type="RuleBase" id="RU000688"/>
    </source>
</evidence>
<proteinExistence type="inferred from homology"/>
<dbReference type="InterPro" id="IPR000276">
    <property type="entry name" value="GPCR_Rhodpsn"/>
</dbReference>
<dbReference type="InterPro" id="IPR026234">
    <property type="entry name" value="MRGPCRFAMILY"/>
</dbReference>
<evidence type="ECO:0000256" key="5">
    <source>
        <dbReference type="ARBA" id="ARBA00023040"/>
    </source>
</evidence>
<feature type="transmembrane region" description="Helical" evidence="10">
    <location>
        <begin position="116"/>
        <end position="140"/>
    </location>
</feature>
<evidence type="ECO:0000259" key="11">
    <source>
        <dbReference type="PROSITE" id="PS50262"/>
    </source>
</evidence>
<evidence type="ECO:0000256" key="8">
    <source>
        <dbReference type="ARBA" id="ARBA00023224"/>
    </source>
</evidence>
<keyword evidence="7 9" id="KW-0675">Receptor</keyword>
<organism evidence="12 13">
    <name type="scientific">Erinaceus europaeus</name>
    <name type="common">Western European hedgehog</name>
    <dbReference type="NCBI Taxonomy" id="9365"/>
    <lineage>
        <taxon>Eukaryota</taxon>
        <taxon>Metazoa</taxon>
        <taxon>Chordata</taxon>
        <taxon>Craniata</taxon>
        <taxon>Vertebrata</taxon>
        <taxon>Euteleostomi</taxon>
        <taxon>Mammalia</taxon>
        <taxon>Eutheria</taxon>
        <taxon>Laurasiatheria</taxon>
        <taxon>Eulipotyphla</taxon>
        <taxon>Erinaceidae</taxon>
        <taxon>Erinaceinae</taxon>
        <taxon>Erinaceus</taxon>
    </lineage>
</organism>
<keyword evidence="12" id="KW-1185">Reference proteome</keyword>
<evidence type="ECO:0000313" key="12">
    <source>
        <dbReference type="Proteomes" id="UP001652624"/>
    </source>
</evidence>
<keyword evidence="5 9" id="KW-0297">G-protein coupled receptor</keyword>
<evidence type="ECO:0000256" key="6">
    <source>
        <dbReference type="ARBA" id="ARBA00023136"/>
    </source>
</evidence>
<dbReference type="InterPro" id="IPR017452">
    <property type="entry name" value="GPCR_Rhodpsn_7TM"/>
</dbReference>
<dbReference type="Pfam" id="PF00001">
    <property type="entry name" value="7tm_1"/>
    <property type="match status" value="1"/>
</dbReference>
<evidence type="ECO:0000256" key="2">
    <source>
        <dbReference type="ARBA" id="ARBA00022475"/>
    </source>
</evidence>
<comment type="subcellular location">
    <subcellularLocation>
        <location evidence="1">Cell membrane</location>
        <topology evidence="1">Multi-pass membrane protein</topology>
    </subcellularLocation>
</comment>
<evidence type="ECO:0000256" key="4">
    <source>
        <dbReference type="ARBA" id="ARBA00022989"/>
    </source>
</evidence>
<dbReference type="Gene3D" id="1.20.1070.10">
    <property type="entry name" value="Rhodopsin 7-helix transmembrane proteins"/>
    <property type="match status" value="1"/>
</dbReference>
<dbReference type="PROSITE" id="PS50262">
    <property type="entry name" value="G_PROTEIN_RECEP_F1_2"/>
    <property type="match status" value="1"/>
</dbReference>
<protein>
    <submittedName>
        <fullName evidence="13">Mas-related G-protein coupled receptor member X4-like</fullName>
    </submittedName>
</protein>
<name>A0ABM3WA05_ERIEU</name>
<feature type="transmembrane region" description="Helical" evidence="10">
    <location>
        <begin position="259"/>
        <end position="286"/>
    </location>
</feature>
<feature type="domain" description="G-protein coupled receptors family 1 profile" evidence="11">
    <location>
        <begin position="132"/>
        <end position="355"/>
    </location>
</feature>
<dbReference type="PRINTS" id="PR00237">
    <property type="entry name" value="GPCRRHODOPSN"/>
</dbReference>
<feature type="transmembrane region" description="Helical" evidence="10">
    <location>
        <begin position="230"/>
        <end position="253"/>
    </location>
</feature>
<evidence type="ECO:0000256" key="1">
    <source>
        <dbReference type="ARBA" id="ARBA00004651"/>
    </source>
</evidence>
<feature type="transmembrane region" description="Helical" evidence="10">
    <location>
        <begin position="195"/>
        <end position="218"/>
    </location>
</feature>
<keyword evidence="3 9" id="KW-0812">Transmembrane</keyword>
<dbReference type="CDD" id="cd14973">
    <property type="entry name" value="7tmA_Mrgpr"/>
    <property type="match status" value="1"/>
</dbReference>
<evidence type="ECO:0000256" key="7">
    <source>
        <dbReference type="ARBA" id="ARBA00023170"/>
    </source>
</evidence>
<feature type="transmembrane region" description="Helical" evidence="10">
    <location>
        <begin position="152"/>
        <end position="175"/>
    </location>
</feature>
<keyword evidence="2" id="KW-1003">Cell membrane</keyword>
<dbReference type="RefSeq" id="XP_060033408.1">
    <property type="nucleotide sequence ID" value="XM_060177425.1"/>
</dbReference>
<dbReference type="SUPFAM" id="SSF81321">
    <property type="entry name" value="Family A G protein-coupled receptor-like"/>
    <property type="match status" value="1"/>
</dbReference>
<gene>
    <name evidence="13" type="primary">LOC103109608</name>
</gene>
<dbReference type="PANTHER" id="PTHR11334:SF29">
    <property type="entry name" value="MAS-RELATED G-PROTEIN COUPLED RECEPTOR MEMBER X2"/>
    <property type="match status" value="1"/>
</dbReference>
<keyword evidence="8 9" id="KW-0807">Transducer</keyword>
<dbReference type="PANTHER" id="PTHR11334">
    <property type="entry name" value="MAS-RELATED G-PROTEIN COUPLED RECEPTOR"/>
    <property type="match status" value="1"/>
</dbReference>
<dbReference type="PRINTS" id="PR02108">
    <property type="entry name" value="MRGPCRFAMILY"/>
</dbReference>
<dbReference type="PROSITE" id="PS00237">
    <property type="entry name" value="G_PROTEIN_RECEP_F1_1"/>
    <property type="match status" value="1"/>
</dbReference>